<dbReference type="EMBL" id="BMJT01000011">
    <property type="protein sequence ID" value="GGG31603.1"/>
    <property type="molecule type" value="Genomic_DNA"/>
</dbReference>
<dbReference type="RefSeq" id="WP_188615668.1">
    <property type="nucleotide sequence ID" value="NZ_BMJT01000011.1"/>
</dbReference>
<feature type="transmembrane region" description="Helical" evidence="1">
    <location>
        <begin position="104"/>
        <end position="123"/>
    </location>
</feature>
<gene>
    <name evidence="2" type="ORF">GCM10007425_27780</name>
</gene>
<feature type="transmembrane region" description="Helical" evidence="1">
    <location>
        <begin position="70"/>
        <end position="92"/>
    </location>
</feature>
<keyword evidence="3" id="KW-1185">Reference proteome</keyword>
<evidence type="ECO:0000313" key="3">
    <source>
        <dbReference type="Proteomes" id="UP000616608"/>
    </source>
</evidence>
<comment type="caution">
    <text evidence="2">The sequence shown here is derived from an EMBL/GenBank/DDBJ whole genome shotgun (WGS) entry which is preliminary data.</text>
</comment>
<evidence type="ECO:0000256" key="1">
    <source>
        <dbReference type="SAM" id="Phobius"/>
    </source>
</evidence>
<sequence>MDKGKLRLYVLTALIAGMAAIGGFIKVPLGTAQSAAIDSAPAFIAAVLLPAPYAGLSAMLGHFATAATSGFFLGPFHMLIAVEMFVIAYVFAKMHQAGMHKLKWGFAILANGILSPLPFYFLISPAFYLGAVPGLLLATALNLFVAALVMPIIAKAMVRNGAKTY</sequence>
<dbReference type="Gene3D" id="1.10.1760.20">
    <property type="match status" value="1"/>
</dbReference>
<dbReference type="AlphaFoldDB" id="A0A917GA71"/>
<accession>A0A917GA71</accession>
<keyword evidence="1" id="KW-0472">Membrane</keyword>
<name>A0A917GA71_9BACI</name>
<evidence type="ECO:0000313" key="2">
    <source>
        <dbReference type="EMBL" id="GGG31603.1"/>
    </source>
</evidence>
<feature type="transmembrane region" description="Helical" evidence="1">
    <location>
        <begin position="41"/>
        <end position="64"/>
    </location>
</feature>
<keyword evidence="1" id="KW-0812">Transmembrane</keyword>
<reference evidence="2" key="2">
    <citation type="submission" date="2020-09" db="EMBL/GenBank/DDBJ databases">
        <authorList>
            <person name="Sun Q."/>
            <person name="Zhou Y."/>
        </authorList>
    </citation>
    <scope>NUCLEOTIDE SEQUENCE</scope>
    <source>
        <strain evidence="2">CGMCC 1.15760</strain>
    </source>
</reference>
<dbReference type="GO" id="GO:0022857">
    <property type="term" value="F:transmembrane transporter activity"/>
    <property type="evidence" value="ECO:0007669"/>
    <property type="project" value="InterPro"/>
</dbReference>
<keyword evidence="1" id="KW-1133">Transmembrane helix</keyword>
<proteinExistence type="predicted"/>
<feature type="transmembrane region" description="Helical" evidence="1">
    <location>
        <begin position="135"/>
        <end position="154"/>
    </location>
</feature>
<dbReference type="InterPro" id="IPR024529">
    <property type="entry name" value="ECF_trnsprt_substrate-spec"/>
</dbReference>
<dbReference type="Pfam" id="PF12822">
    <property type="entry name" value="ECF_trnsprt"/>
    <property type="match status" value="1"/>
</dbReference>
<organism evidence="2 3">
    <name type="scientific">Lysinibacillus alkalisoli</name>
    <dbReference type="NCBI Taxonomy" id="1911548"/>
    <lineage>
        <taxon>Bacteria</taxon>
        <taxon>Bacillati</taxon>
        <taxon>Bacillota</taxon>
        <taxon>Bacilli</taxon>
        <taxon>Bacillales</taxon>
        <taxon>Bacillaceae</taxon>
        <taxon>Lysinibacillus</taxon>
    </lineage>
</organism>
<feature type="transmembrane region" description="Helical" evidence="1">
    <location>
        <begin position="6"/>
        <end position="29"/>
    </location>
</feature>
<reference evidence="2" key="1">
    <citation type="journal article" date="2014" name="Int. J. Syst. Evol. Microbiol.">
        <title>Complete genome sequence of Corynebacterium casei LMG S-19264T (=DSM 44701T), isolated from a smear-ripened cheese.</title>
        <authorList>
            <consortium name="US DOE Joint Genome Institute (JGI-PGF)"/>
            <person name="Walter F."/>
            <person name="Albersmeier A."/>
            <person name="Kalinowski J."/>
            <person name="Ruckert C."/>
        </authorList>
    </citation>
    <scope>NUCLEOTIDE SEQUENCE</scope>
    <source>
        <strain evidence="2">CGMCC 1.15760</strain>
    </source>
</reference>
<dbReference type="Proteomes" id="UP000616608">
    <property type="component" value="Unassembled WGS sequence"/>
</dbReference>
<protein>
    <submittedName>
        <fullName evidence="2">Membrane protein</fullName>
    </submittedName>
</protein>